<dbReference type="Proteomes" id="UP000030392">
    <property type="component" value="Unassembled WGS sequence"/>
</dbReference>
<gene>
    <name evidence="1" type="ORF">EV03_0047</name>
</gene>
<comment type="caution">
    <text evidence="1">The sequence shown here is derived from an EMBL/GenBank/DDBJ whole genome shotgun (WGS) entry which is preliminary data.</text>
</comment>
<protein>
    <submittedName>
        <fullName evidence="1">Uncharacterized protein</fullName>
    </submittedName>
</protein>
<dbReference type="AlphaFoldDB" id="A0A0A2CDA1"/>
<evidence type="ECO:0000313" key="2">
    <source>
        <dbReference type="Proteomes" id="UP000030392"/>
    </source>
</evidence>
<sequence>MEMNPFKPLIQHCTDFYGKILSIKEPLNNLYLKLRLSKANA</sequence>
<accession>A0A0A2CDA1</accession>
<evidence type="ECO:0000313" key="1">
    <source>
        <dbReference type="EMBL" id="KGG22529.1"/>
    </source>
</evidence>
<organism evidence="1 2">
    <name type="scientific">Prochlorococcus marinus str. PAC1</name>
    <dbReference type="NCBI Taxonomy" id="59924"/>
    <lineage>
        <taxon>Bacteria</taxon>
        <taxon>Bacillati</taxon>
        <taxon>Cyanobacteriota</taxon>
        <taxon>Cyanophyceae</taxon>
        <taxon>Synechococcales</taxon>
        <taxon>Prochlorococcaceae</taxon>
        <taxon>Prochlorococcus</taxon>
    </lineage>
</organism>
<name>A0A0A2CDA1_PROMR</name>
<reference evidence="2" key="1">
    <citation type="journal article" date="2014" name="Sci. Data">
        <title>Genomes of diverse isolates of the marine cyanobacterium Prochlorococcus.</title>
        <authorList>
            <person name="Biller S."/>
            <person name="Berube P."/>
            <person name="Thompson J."/>
            <person name="Kelly L."/>
            <person name="Roggensack S."/>
            <person name="Awad L."/>
            <person name="Roache-Johnson K."/>
            <person name="Ding H."/>
            <person name="Giovannoni S.J."/>
            <person name="Moore L.R."/>
            <person name="Chisholm S.W."/>
        </authorList>
    </citation>
    <scope>NUCLEOTIDE SEQUENCE [LARGE SCALE GENOMIC DNA]</scope>
    <source>
        <strain evidence="2">PAC1</strain>
    </source>
</reference>
<proteinExistence type="predicted"/>
<dbReference type="EMBL" id="JNAX01000001">
    <property type="protein sequence ID" value="KGG22529.1"/>
    <property type="molecule type" value="Genomic_DNA"/>
</dbReference>